<gene>
    <name evidence="4" type="ORF">GP486_007762</name>
</gene>
<keyword evidence="5" id="KW-1185">Reference proteome</keyword>
<name>A0A9P8IFA4_9PEZI</name>
<dbReference type="AlphaFoldDB" id="A0A9P8IFA4"/>
<dbReference type="Pfam" id="PF07983">
    <property type="entry name" value="X8"/>
    <property type="match status" value="1"/>
</dbReference>
<feature type="region of interest" description="Disordered" evidence="2">
    <location>
        <begin position="72"/>
        <end position="93"/>
    </location>
</feature>
<keyword evidence="1" id="KW-0732">Signal</keyword>
<organism evidence="4 5">
    <name type="scientific">Trichoglossum hirsutum</name>
    <dbReference type="NCBI Taxonomy" id="265104"/>
    <lineage>
        <taxon>Eukaryota</taxon>
        <taxon>Fungi</taxon>
        <taxon>Dikarya</taxon>
        <taxon>Ascomycota</taxon>
        <taxon>Pezizomycotina</taxon>
        <taxon>Geoglossomycetes</taxon>
        <taxon>Geoglossales</taxon>
        <taxon>Geoglossaceae</taxon>
        <taxon>Trichoglossum</taxon>
    </lineage>
</organism>
<feature type="compositionally biased region" description="Low complexity" evidence="2">
    <location>
        <begin position="72"/>
        <end position="88"/>
    </location>
</feature>
<dbReference type="InterPro" id="IPR012946">
    <property type="entry name" value="X8"/>
</dbReference>
<evidence type="ECO:0000259" key="3">
    <source>
        <dbReference type="SMART" id="SM00768"/>
    </source>
</evidence>
<reference evidence="4" key="1">
    <citation type="submission" date="2021-03" db="EMBL/GenBank/DDBJ databases">
        <title>Comparative genomics and phylogenomic investigation of the class Geoglossomycetes provide insights into ecological specialization and systematics.</title>
        <authorList>
            <person name="Melie T."/>
            <person name="Pirro S."/>
            <person name="Miller A.N."/>
            <person name="Quandt A."/>
        </authorList>
    </citation>
    <scope>NUCLEOTIDE SEQUENCE</scope>
    <source>
        <strain evidence="4">CAQ_001_2017</strain>
    </source>
</reference>
<evidence type="ECO:0000313" key="4">
    <source>
        <dbReference type="EMBL" id="KAH0550875.1"/>
    </source>
</evidence>
<dbReference type="Gene3D" id="1.20.58.1040">
    <property type="match status" value="1"/>
</dbReference>
<proteinExistence type="predicted"/>
<protein>
    <recommendedName>
        <fullName evidence="3">X8 domain-containing protein</fullName>
    </recommendedName>
</protein>
<evidence type="ECO:0000313" key="5">
    <source>
        <dbReference type="Proteomes" id="UP000750711"/>
    </source>
</evidence>
<accession>A0A9P8IFA4</accession>
<evidence type="ECO:0000256" key="2">
    <source>
        <dbReference type="SAM" id="MobiDB-lite"/>
    </source>
</evidence>
<evidence type="ECO:0000256" key="1">
    <source>
        <dbReference type="ARBA" id="ARBA00022729"/>
    </source>
</evidence>
<feature type="non-terminal residue" evidence="4">
    <location>
        <position position="122"/>
    </location>
</feature>
<comment type="caution">
    <text evidence="4">The sequence shown here is derived from an EMBL/GenBank/DDBJ whole genome shotgun (WGS) entry which is preliminary data.</text>
</comment>
<feature type="domain" description="X8" evidence="3">
    <location>
        <begin position="1"/>
        <end position="59"/>
    </location>
</feature>
<sequence length="122" mass="12102">MANGSTGVYGAYSMCSSSEKLSWVFNEYYLANKKNAQACDFAGNATIQAAATASGSCQTLLNQAGPGGTGVVTSVPSATGSGSGSSSSKKSEAGLTTVPRFSFGILTFGSYILGAALTGAAM</sequence>
<dbReference type="EMBL" id="JAGHQM010002398">
    <property type="protein sequence ID" value="KAH0550875.1"/>
    <property type="molecule type" value="Genomic_DNA"/>
</dbReference>
<dbReference type="SMART" id="SM00768">
    <property type="entry name" value="X8"/>
    <property type="match status" value="1"/>
</dbReference>
<dbReference type="Proteomes" id="UP000750711">
    <property type="component" value="Unassembled WGS sequence"/>
</dbReference>